<evidence type="ECO:0000313" key="1">
    <source>
        <dbReference type="EMBL" id="KAE8277945.1"/>
    </source>
</evidence>
<organism evidence="1 2">
    <name type="scientific">Larimichthys crocea</name>
    <name type="common">Large yellow croaker</name>
    <name type="synonym">Pseudosciaena crocea</name>
    <dbReference type="NCBI Taxonomy" id="215358"/>
    <lineage>
        <taxon>Eukaryota</taxon>
        <taxon>Metazoa</taxon>
        <taxon>Chordata</taxon>
        <taxon>Craniata</taxon>
        <taxon>Vertebrata</taxon>
        <taxon>Euteleostomi</taxon>
        <taxon>Actinopterygii</taxon>
        <taxon>Neopterygii</taxon>
        <taxon>Teleostei</taxon>
        <taxon>Neoteleostei</taxon>
        <taxon>Acanthomorphata</taxon>
        <taxon>Eupercaria</taxon>
        <taxon>Sciaenidae</taxon>
        <taxon>Larimichthys</taxon>
    </lineage>
</organism>
<accession>A0A6G0HG36</accession>
<protein>
    <submittedName>
        <fullName evidence="1">Uncharacterized protein</fullName>
    </submittedName>
</protein>
<dbReference type="AlphaFoldDB" id="A0A6G0HG36"/>
<dbReference type="EMBL" id="REGW02000081">
    <property type="protein sequence ID" value="KAE8277945.1"/>
    <property type="molecule type" value="Genomic_DNA"/>
</dbReference>
<evidence type="ECO:0000313" key="2">
    <source>
        <dbReference type="Proteomes" id="UP000424527"/>
    </source>
</evidence>
<dbReference type="Proteomes" id="UP000424527">
    <property type="component" value="Unassembled WGS sequence"/>
</dbReference>
<comment type="caution">
    <text evidence="1">The sequence shown here is derived from an EMBL/GenBank/DDBJ whole genome shotgun (WGS) entry which is preliminary data.</text>
</comment>
<proteinExistence type="predicted"/>
<reference evidence="1 2" key="1">
    <citation type="submission" date="2019-07" db="EMBL/GenBank/DDBJ databases">
        <title>Chromosome genome assembly for large yellow croaker.</title>
        <authorList>
            <person name="Xiao S."/>
        </authorList>
    </citation>
    <scope>NUCLEOTIDE SEQUENCE [LARGE SCALE GENOMIC DNA]</scope>
    <source>
        <strain evidence="1">JMULYC20181020</strain>
        <tissue evidence="1">Muscle</tissue>
    </source>
</reference>
<sequence>MRVGETRTAKRVESLCTGHPVLVQPGLSVCCSNLDPSGGLWLGQTTSMGDKMADKGWCVSLSPRGGIQKSTDVVLVVDFSLMDGYDYSSSASTFSPVGRLNFQILDNSTFHIVDNSNLEVQNLEGFHILTYHRQAVPGSPPGFLNPPPTLPVAHSLIQPPLGFLQPQPSALTIVLVAPWKRSSLVSEQPKESEPEPGNLEL</sequence>
<keyword evidence="2" id="KW-1185">Reference proteome</keyword>
<gene>
    <name evidence="1" type="ORF">D5F01_LYC24013</name>
</gene>
<name>A0A6G0HG36_LARCR</name>